<evidence type="ECO:0000259" key="6">
    <source>
        <dbReference type="Pfam" id="PF00249"/>
    </source>
</evidence>
<dbReference type="FunFam" id="1.10.10.60:FF:000007">
    <property type="entry name" value="Two-component response regulator"/>
    <property type="match status" value="1"/>
</dbReference>
<keyword evidence="4" id="KW-0539">Nucleus</keyword>
<keyword evidence="2" id="KW-0805">Transcription regulation</keyword>
<evidence type="ECO:0000256" key="2">
    <source>
        <dbReference type="ARBA" id="ARBA00023015"/>
    </source>
</evidence>
<dbReference type="Pfam" id="PF00249">
    <property type="entry name" value="Myb_DNA-binding"/>
    <property type="match status" value="1"/>
</dbReference>
<gene>
    <name evidence="7" type="ORF">ACH5RR_029924</name>
</gene>
<organism evidence="7 8">
    <name type="scientific">Cinchona calisaya</name>
    <dbReference type="NCBI Taxonomy" id="153742"/>
    <lineage>
        <taxon>Eukaryota</taxon>
        <taxon>Viridiplantae</taxon>
        <taxon>Streptophyta</taxon>
        <taxon>Embryophyta</taxon>
        <taxon>Tracheophyta</taxon>
        <taxon>Spermatophyta</taxon>
        <taxon>Magnoliopsida</taxon>
        <taxon>eudicotyledons</taxon>
        <taxon>Gunneridae</taxon>
        <taxon>Pentapetalae</taxon>
        <taxon>asterids</taxon>
        <taxon>lamiids</taxon>
        <taxon>Gentianales</taxon>
        <taxon>Rubiaceae</taxon>
        <taxon>Cinchonoideae</taxon>
        <taxon>Cinchoneae</taxon>
        <taxon>Cinchona</taxon>
    </lineage>
</organism>
<accession>A0ABD2YT91</accession>
<feature type="compositionally biased region" description="Basic and acidic residues" evidence="5">
    <location>
        <begin position="1"/>
        <end position="19"/>
    </location>
</feature>
<protein>
    <recommendedName>
        <fullName evidence="6">Myb-like domain-containing protein</fullName>
    </recommendedName>
</protein>
<keyword evidence="8" id="KW-1185">Reference proteome</keyword>
<dbReference type="InterPro" id="IPR046955">
    <property type="entry name" value="PHR1-like"/>
</dbReference>
<dbReference type="AlphaFoldDB" id="A0ABD2YT91"/>
<evidence type="ECO:0000256" key="1">
    <source>
        <dbReference type="ARBA" id="ARBA00004123"/>
    </source>
</evidence>
<dbReference type="Proteomes" id="UP001630127">
    <property type="component" value="Unassembled WGS sequence"/>
</dbReference>
<dbReference type="SUPFAM" id="SSF46689">
    <property type="entry name" value="Homeodomain-like"/>
    <property type="match status" value="1"/>
</dbReference>
<reference evidence="7 8" key="1">
    <citation type="submission" date="2024-11" db="EMBL/GenBank/DDBJ databases">
        <title>A near-complete genome assembly of Cinchona calisaya.</title>
        <authorList>
            <person name="Lian D.C."/>
            <person name="Zhao X.W."/>
            <person name="Wei L."/>
        </authorList>
    </citation>
    <scope>NUCLEOTIDE SEQUENCE [LARGE SCALE GENOMIC DNA]</scope>
    <source>
        <tissue evidence="7">Nenye</tissue>
    </source>
</reference>
<evidence type="ECO:0000256" key="4">
    <source>
        <dbReference type="ARBA" id="ARBA00023242"/>
    </source>
</evidence>
<comment type="subcellular location">
    <subcellularLocation>
        <location evidence="1">Nucleus</location>
    </subcellularLocation>
</comment>
<dbReference type="Gene3D" id="1.10.10.60">
    <property type="entry name" value="Homeodomain-like"/>
    <property type="match status" value="1"/>
</dbReference>
<evidence type="ECO:0000313" key="8">
    <source>
        <dbReference type="Proteomes" id="UP001630127"/>
    </source>
</evidence>
<feature type="domain" description="Myb-like" evidence="6">
    <location>
        <begin position="28"/>
        <end position="79"/>
    </location>
</feature>
<evidence type="ECO:0000256" key="3">
    <source>
        <dbReference type="ARBA" id="ARBA00023163"/>
    </source>
</evidence>
<evidence type="ECO:0000256" key="5">
    <source>
        <dbReference type="SAM" id="MobiDB-lite"/>
    </source>
</evidence>
<dbReference type="PANTHER" id="PTHR31499:SF67">
    <property type="entry name" value="TRANSCRIPTION FACTOR KAN3-RELATED"/>
    <property type="match status" value="1"/>
</dbReference>
<dbReference type="PANTHER" id="PTHR31499">
    <property type="entry name" value="MYB FAMILY TRANSCRIPTION FACTOR PHL11"/>
    <property type="match status" value="1"/>
</dbReference>
<name>A0ABD2YT91_9GENT</name>
<dbReference type="EMBL" id="JBJUIK010000012">
    <property type="protein sequence ID" value="KAL3510523.1"/>
    <property type="molecule type" value="Genomic_DNA"/>
</dbReference>
<keyword evidence="3" id="KW-0804">Transcription</keyword>
<dbReference type="GO" id="GO:0005634">
    <property type="term" value="C:nucleus"/>
    <property type="evidence" value="ECO:0007669"/>
    <property type="project" value="UniProtKB-SubCell"/>
</dbReference>
<evidence type="ECO:0000313" key="7">
    <source>
        <dbReference type="EMBL" id="KAL3510523.1"/>
    </source>
</evidence>
<dbReference type="InterPro" id="IPR001005">
    <property type="entry name" value="SANT/Myb"/>
</dbReference>
<sequence length="250" mass="29062">MHKQEERARMEAVEKDNRQVRQNKRKPRLRWTRELHDHFVKAIYQLGGAYEATPKQIHKRMGIKEITLNHIKSHLQKYRLSKEFHPRTNARTTSNVQVMLFEENGENAHRTVGLQTIEYMQASKGKSQVIEEQSQFNKEKLQDLDVFQLQGRSSKARNGKNSPAREAKSTKHQLYKSAINDRPRIHSSNSNLKLCKIPQGNHGNLAAEAKDDDYANKELAFAFKDCKYGTNYKPFDLNVSAQDMEQADRK</sequence>
<dbReference type="InterPro" id="IPR009057">
    <property type="entry name" value="Homeodomain-like_sf"/>
</dbReference>
<proteinExistence type="predicted"/>
<dbReference type="NCBIfam" id="TIGR01557">
    <property type="entry name" value="myb_SHAQKYF"/>
    <property type="match status" value="1"/>
</dbReference>
<feature type="region of interest" description="Disordered" evidence="5">
    <location>
        <begin position="151"/>
        <end position="173"/>
    </location>
</feature>
<comment type="caution">
    <text evidence="7">The sequence shown here is derived from an EMBL/GenBank/DDBJ whole genome shotgun (WGS) entry which is preliminary data.</text>
</comment>
<feature type="region of interest" description="Disordered" evidence="5">
    <location>
        <begin position="1"/>
        <end position="26"/>
    </location>
</feature>
<dbReference type="InterPro" id="IPR006447">
    <property type="entry name" value="Myb_dom_plants"/>
</dbReference>